<dbReference type="EMBL" id="JBHMCE010000009">
    <property type="protein sequence ID" value="MFB9530592.1"/>
    <property type="molecule type" value="Genomic_DNA"/>
</dbReference>
<feature type="region of interest" description="Disordered" evidence="1">
    <location>
        <begin position="231"/>
        <end position="255"/>
    </location>
</feature>
<gene>
    <name evidence="2" type="ORF">ACFFRN_28695</name>
</gene>
<evidence type="ECO:0000256" key="1">
    <source>
        <dbReference type="SAM" id="MobiDB-lite"/>
    </source>
</evidence>
<dbReference type="SUPFAM" id="SSF56634">
    <property type="entry name" value="Heme-dependent catalase-like"/>
    <property type="match status" value="1"/>
</dbReference>
<organism evidence="2 3">
    <name type="scientific">Nonomuraea roseola</name>
    <dbReference type="NCBI Taxonomy" id="46179"/>
    <lineage>
        <taxon>Bacteria</taxon>
        <taxon>Bacillati</taxon>
        <taxon>Actinomycetota</taxon>
        <taxon>Actinomycetes</taxon>
        <taxon>Streptosporangiales</taxon>
        <taxon>Streptosporangiaceae</taxon>
        <taxon>Nonomuraea</taxon>
    </lineage>
</organism>
<keyword evidence="3" id="KW-1185">Reference proteome</keyword>
<dbReference type="RefSeq" id="WP_346121177.1">
    <property type="nucleotide sequence ID" value="NZ_BAAAXC010000012.1"/>
</dbReference>
<evidence type="ECO:0008006" key="4">
    <source>
        <dbReference type="Google" id="ProtNLM"/>
    </source>
</evidence>
<sequence length="255" mass="27256">MLGHPATVLSAGLAAAFGVAAWLRRGRPLHPDGLVLNAALSLHGAPQHRGVAFLDEPAELRGVARLSRSLGLPAPLPDVLGLALRWPQPAADATVARLTSDLLLATTGHTVAGRRLLRPATRWAPGMYGSLFAFATSSGTVLLGAVARRSWSLPANFHGLARAVEQRPLVFDLVVASPSGPWERFGVLELEGPAQQDVAEPMRFNPIRHPIPGLNPAAWHRQLREPAYVAAQRTPHRTGVELPARPGGRDKRSGR</sequence>
<name>A0ABV5Q537_9ACTN</name>
<dbReference type="Proteomes" id="UP001589646">
    <property type="component" value="Unassembled WGS sequence"/>
</dbReference>
<accession>A0ABV5Q537</accession>
<comment type="caution">
    <text evidence="2">The sequence shown here is derived from an EMBL/GenBank/DDBJ whole genome shotgun (WGS) entry which is preliminary data.</text>
</comment>
<proteinExistence type="predicted"/>
<evidence type="ECO:0000313" key="2">
    <source>
        <dbReference type="EMBL" id="MFB9530592.1"/>
    </source>
</evidence>
<evidence type="ECO:0000313" key="3">
    <source>
        <dbReference type="Proteomes" id="UP001589646"/>
    </source>
</evidence>
<reference evidence="2 3" key="1">
    <citation type="submission" date="2024-09" db="EMBL/GenBank/DDBJ databases">
        <authorList>
            <person name="Sun Q."/>
            <person name="Mori K."/>
        </authorList>
    </citation>
    <scope>NUCLEOTIDE SEQUENCE [LARGE SCALE GENOMIC DNA]</scope>
    <source>
        <strain evidence="2 3">JCM 3323</strain>
    </source>
</reference>
<dbReference type="InterPro" id="IPR020835">
    <property type="entry name" value="Catalase_sf"/>
</dbReference>
<protein>
    <recommendedName>
        <fullName evidence="4">Phosphodiesterase</fullName>
    </recommendedName>
</protein>